<sequence>MVVLCILETSFYLLFSFIVDHIQNRLDLVSFLEIFGCVLVIDVMKNLIDILLESKTMIQENNMIVKRSEEKREIIGVPTVHSIMIYKMCQGLDLPVKLAAEPERKIWGATGKSQNRENRPKPKVFSKTMLMFCEALDIDAEISHLTLKEQHLLENQLKRRKHLPIVHSIMIFKMCKALGLSAKLDA</sequence>
<evidence type="ECO:0000313" key="2">
    <source>
        <dbReference type="Proteomes" id="UP000886998"/>
    </source>
</evidence>
<keyword evidence="2" id="KW-1185">Reference proteome</keyword>
<evidence type="ECO:0000313" key="1">
    <source>
        <dbReference type="EMBL" id="GFS38442.1"/>
    </source>
</evidence>
<organism evidence="1 2">
    <name type="scientific">Trichonephila inaurata madagascariensis</name>
    <dbReference type="NCBI Taxonomy" id="2747483"/>
    <lineage>
        <taxon>Eukaryota</taxon>
        <taxon>Metazoa</taxon>
        <taxon>Ecdysozoa</taxon>
        <taxon>Arthropoda</taxon>
        <taxon>Chelicerata</taxon>
        <taxon>Arachnida</taxon>
        <taxon>Araneae</taxon>
        <taxon>Araneomorphae</taxon>
        <taxon>Entelegynae</taxon>
        <taxon>Araneoidea</taxon>
        <taxon>Nephilidae</taxon>
        <taxon>Trichonephila</taxon>
        <taxon>Trichonephila inaurata</taxon>
    </lineage>
</organism>
<proteinExistence type="predicted"/>
<dbReference type="OrthoDB" id="10310584at2759"/>
<protein>
    <submittedName>
        <fullName evidence="1">Uncharacterized protein</fullName>
    </submittedName>
</protein>
<reference evidence="1" key="1">
    <citation type="submission" date="2020-08" db="EMBL/GenBank/DDBJ databases">
        <title>Multicomponent nature underlies the extraordinary mechanical properties of spider dragline silk.</title>
        <authorList>
            <person name="Kono N."/>
            <person name="Nakamura H."/>
            <person name="Mori M."/>
            <person name="Yoshida Y."/>
            <person name="Ohtoshi R."/>
            <person name="Malay A.D."/>
            <person name="Moran D.A.P."/>
            <person name="Tomita M."/>
            <person name="Numata K."/>
            <person name="Arakawa K."/>
        </authorList>
    </citation>
    <scope>NUCLEOTIDE SEQUENCE</scope>
</reference>
<comment type="caution">
    <text evidence="1">The sequence shown here is derived from an EMBL/GenBank/DDBJ whole genome shotgun (WGS) entry which is preliminary data.</text>
</comment>
<accession>A0A8X6IAU7</accession>
<dbReference type="AlphaFoldDB" id="A0A8X6IAU7"/>
<name>A0A8X6IAU7_9ARAC</name>
<gene>
    <name evidence="1" type="ORF">TNIN_78501</name>
</gene>
<dbReference type="EMBL" id="BMAV01025098">
    <property type="protein sequence ID" value="GFS38442.1"/>
    <property type="molecule type" value="Genomic_DNA"/>
</dbReference>
<dbReference type="Proteomes" id="UP000886998">
    <property type="component" value="Unassembled WGS sequence"/>
</dbReference>